<comment type="caution">
    <text evidence="1">The sequence shown here is derived from an EMBL/GenBank/DDBJ whole genome shotgun (WGS) entry which is preliminary data.</text>
</comment>
<proteinExistence type="predicted"/>
<dbReference type="AlphaFoldDB" id="A0A9X3J5D9"/>
<dbReference type="Proteomes" id="UP001150924">
    <property type="component" value="Unassembled WGS sequence"/>
</dbReference>
<keyword evidence="2" id="KW-1185">Reference proteome</keyword>
<dbReference type="RefSeq" id="WP_267778190.1">
    <property type="nucleotide sequence ID" value="NZ_JAPNKE010000002.1"/>
</dbReference>
<organism evidence="1 2">
    <name type="scientific">Nannocystis pusilla</name>
    <dbReference type="NCBI Taxonomy" id="889268"/>
    <lineage>
        <taxon>Bacteria</taxon>
        <taxon>Pseudomonadati</taxon>
        <taxon>Myxococcota</taxon>
        <taxon>Polyangia</taxon>
        <taxon>Nannocystales</taxon>
        <taxon>Nannocystaceae</taxon>
        <taxon>Nannocystis</taxon>
    </lineage>
</organism>
<sequence>MTTDKSIFDCVEGDETADPDEYPLGLPTKVRPPRLFRDGGFDPVGAEVVAVETHLGTYGMGGPGFFGLRLAGGQPPEPRWLVVTLWAAASWATLDGDLVREEFFEPERAELEAAGRRFRSVQASLLGTRLMAAECTDDLLALEFERDGARQRLQIRRDGLDVPPWRGSGQPRMLGPGESMRDAVVVSESGYLWTADDEDEDEDE</sequence>
<accession>A0A9X3J5D9</accession>
<gene>
    <name evidence="1" type="ORF">OV079_52415</name>
</gene>
<evidence type="ECO:0000313" key="1">
    <source>
        <dbReference type="EMBL" id="MCY1013993.1"/>
    </source>
</evidence>
<name>A0A9X3J5D9_9BACT</name>
<protein>
    <submittedName>
        <fullName evidence="1">Uncharacterized protein</fullName>
    </submittedName>
</protein>
<evidence type="ECO:0000313" key="2">
    <source>
        <dbReference type="Proteomes" id="UP001150924"/>
    </source>
</evidence>
<reference evidence="1" key="1">
    <citation type="submission" date="2022-11" db="EMBL/GenBank/DDBJ databases">
        <title>Minimal conservation of predation-associated metabolite biosynthetic gene clusters underscores biosynthetic potential of Myxococcota including descriptions for ten novel species: Archangium lansinium sp. nov., Myxococcus landrumus sp. nov., Nannocystis bai.</title>
        <authorList>
            <person name="Ahearne A."/>
            <person name="Stevens C."/>
            <person name="Phillips K."/>
        </authorList>
    </citation>
    <scope>NUCLEOTIDE SEQUENCE</scope>
    <source>
        <strain evidence="1">Na p29</strain>
    </source>
</reference>
<dbReference type="EMBL" id="JAPNKE010000002">
    <property type="protein sequence ID" value="MCY1013993.1"/>
    <property type="molecule type" value="Genomic_DNA"/>
</dbReference>